<reference evidence="1 2" key="1">
    <citation type="submission" date="2020-01" db="EMBL/GenBank/DDBJ databases">
        <title>Pseudarthrobacter psychrotolerans sp. nov., isolated from antarctic soil.</title>
        <authorList>
            <person name="Shin Y."/>
            <person name="Park W."/>
        </authorList>
    </citation>
    <scope>NUCLEOTIDE SEQUENCE [LARGE SCALE GENOMIC DNA]</scope>
    <source>
        <strain evidence="1 2">YJ56</strain>
    </source>
</reference>
<evidence type="ECO:0000313" key="1">
    <source>
        <dbReference type="EMBL" id="QHK18978.1"/>
    </source>
</evidence>
<sequence length="78" mass="8619">MDETAPFRLDIVVSESQNRDDQLADAVNQLIPAALEHRNGILVTRHDTAKYTLEVHPSVPCGTIHEKTAPNHKGPQPI</sequence>
<accession>A0A6P1NHZ8</accession>
<keyword evidence="2" id="KW-1185">Reference proteome</keyword>
<name>A0A6P1NHZ8_9MICC</name>
<dbReference type="EMBL" id="CP047898">
    <property type="protein sequence ID" value="QHK18978.1"/>
    <property type="molecule type" value="Genomic_DNA"/>
</dbReference>
<organism evidence="1 2">
    <name type="scientific">Pseudarthrobacter psychrotolerans</name>
    <dbReference type="NCBI Taxonomy" id="2697569"/>
    <lineage>
        <taxon>Bacteria</taxon>
        <taxon>Bacillati</taxon>
        <taxon>Actinomycetota</taxon>
        <taxon>Actinomycetes</taxon>
        <taxon>Micrococcales</taxon>
        <taxon>Micrococcaceae</taxon>
        <taxon>Pseudarthrobacter</taxon>
    </lineage>
</organism>
<protein>
    <submittedName>
        <fullName evidence="1">Uncharacterized protein</fullName>
    </submittedName>
</protein>
<evidence type="ECO:0000313" key="2">
    <source>
        <dbReference type="Proteomes" id="UP000464186"/>
    </source>
</evidence>
<gene>
    <name evidence="1" type="ORF">GU243_03515</name>
</gene>
<dbReference type="KEGG" id="psey:GU243_03515"/>
<dbReference type="AlphaFoldDB" id="A0A6P1NHZ8"/>
<dbReference type="Proteomes" id="UP000464186">
    <property type="component" value="Chromosome"/>
</dbReference>
<proteinExistence type="predicted"/>